<accession>A4TVT8</accession>
<name>A4TVT8_9PROT</name>
<organism evidence="2">
    <name type="scientific">Magnetospirillum gryphiswaldense</name>
    <dbReference type="NCBI Taxonomy" id="55518"/>
    <lineage>
        <taxon>Bacteria</taxon>
        <taxon>Pseudomonadati</taxon>
        <taxon>Pseudomonadota</taxon>
        <taxon>Alphaproteobacteria</taxon>
        <taxon>Rhodospirillales</taxon>
        <taxon>Rhodospirillaceae</taxon>
        <taxon>Magnetospirillum</taxon>
    </lineage>
</organism>
<feature type="domain" description="YjiS-like" evidence="1">
    <location>
        <begin position="27"/>
        <end position="59"/>
    </location>
</feature>
<dbReference type="Pfam" id="PF06568">
    <property type="entry name" value="YjiS-like"/>
    <property type="match status" value="1"/>
</dbReference>
<dbReference type="AlphaFoldDB" id="A4TVT8"/>
<evidence type="ECO:0000313" key="2">
    <source>
        <dbReference type="EMBL" id="CAM74745.1"/>
    </source>
</evidence>
<sequence length="69" mass="7922">MAFLNWMGSIIPIASAGYTLADRIDLIMTWIERTQQRRALARLDDRLLADIGLCRTQAERESSKPGWEE</sequence>
<proteinExistence type="predicted"/>
<dbReference type="InterPro" id="IPR009506">
    <property type="entry name" value="YjiS-like"/>
</dbReference>
<dbReference type="EMBL" id="CU459003">
    <property type="protein sequence ID" value="CAM74745.1"/>
    <property type="molecule type" value="Genomic_DNA"/>
</dbReference>
<reference evidence="2" key="1">
    <citation type="journal article" date="2007" name="J. Bacteriol.">
        <title>Comparative genome analysis of four magnetotactic bacteria reveals a complex set of group-specific genes implicated in magnetosome biomineralization and function.</title>
        <authorList>
            <person name="Richter M."/>
            <person name="Kube M."/>
            <person name="Bazylinski D.A."/>
            <person name="Lombardot T."/>
            <person name="Gloeckner F.O."/>
            <person name="Reinhardt R."/>
            <person name="Schueler D."/>
        </authorList>
    </citation>
    <scope>NUCLEOTIDE SEQUENCE</scope>
    <source>
        <strain evidence="2">MSR-1</strain>
    </source>
</reference>
<evidence type="ECO:0000259" key="1">
    <source>
        <dbReference type="Pfam" id="PF06568"/>
    </source>
</evidence>
<protein>
    <recommendedName>
        <fullName evidence="1">YjiS-like domain-containing protein</fullName>
    </recommendedName>
</protein>
<gene>
    <name evidence="2" type="ORF">MGR_0042</name>
</gene>